<dbReference type="RefSeq" id="WP_021029668.1">
    <property type="nucleotide sequence ID" value="NC_021921.1"/>
</dbReference>
<sequence length="190" mass="20364">MKGTTRGQAYALEGVIGVLIIGIALILGMQIVDVTPASNAGGHLAEIETQAADVMHIAREDDRIHSTVACVDSDGEPAMLSPGDPPDTAFGALLDETLENRGTYTIELEFINASGVVRTKSLMSRSAPQRATGTVTEQVVMYDTDQVRSGETCVPTGTTLENASSDEFYIEDHDTDSEVYGMVKLRVIVW</sequence>
<accession>U2DGT2</accession>
<dbReference type="GeneID" id="23798683"/>
<gene>
    <name evidence="2" type="ORF">HLRTI_002800</name>
</gene>
<evidence type="ECO:0000313" key="2">
    <source>
        <dbReference type="EMBL" id="ERJ05222.1"/>
    </source>
</evidence>
<feature type="transmembrane region" description="Helical" evidence="1">
    <location>
        <begin position="12"/>
        <end position="32"/>
    </location>
</feature>
<protein>
    <submittedName>
        <fullName evidence="2">Uncharacterized protein</fullName>
    </submittedName>
</protein>
<proteinExistence type="predicted"/>
<dbReference type="AlphaFoldDB" id="U2DGT2"/>
<dbReference type="Pfam" id="PF23959">
    <property type="entry name" value="DUF7288"/>
    <property type="match status" value="1"/>
</dbReference>
<comment type="caution">
    <text evidence="2">The sequence shown here is derived from an EMBL/GenBank/DDBJ whole genome shotgun (WGS) entry which is preliminary data.</text>
</comment>
<keyword evidence="1" id="KW-0472">Membrane</keyword>
<reference evidence="2 3" key="1">
    <citation type="journal article" date="2011" name="J. Bacteriol.">
        <title>Genome sequence of Halorhabdus tiamatea, the first archaeon isolated from a deep-sea anoxic brine lake.</title>
        <authorList>
            <person name="Antunes A."/>
            <person name="Alam I."/>
            <person name="Bajic V.B."/>
            <person name="Stingl U."/>
        </authorList>
    </citation>
    <scope>NUCLEOTIDE SEQUENCE [LARGE SCALE GENOMIC DNA]</scope>
    <source>
        <strain evidence="2 3">SARL4B</strain>
    </source>
</reference>
<dbReference type="STRING" id="1033806.HTIA_2771"/>
<name>U2DGT2_9EURY</name>
<dbReference type="Proteomes" id="UP000003861">
    <property type="component" value="Unassembled WGS sequence"/>
</dbReference>
<keyword evidence="1" id="KW-1133">Transmembrane helix</keyword>
<evidence type="ECO:0000313" key="3">
    <source>
        <dbReference type="Proteomes" id="UP000003861"/>
    </source>
</evidence>
<dbReference type="EMBL" id="AFNT02000040">
    <property type="protein sequence ID" value="ERJ05222.1"/>
    <property type="molecule type" value="Genomic_DNA"/>
</dbReference>
<reference evidence="2 3" key="2">
    <citation type="journal article" date="2013" name="PLoS ONE">
        <title>INDIGO - INtegrated Data Warehouse of MIcrobial GenOmes with Examples from the Red Sea Extremophiles.</title>
        <authorList>
            <person name="Alam I."/>
            <person name="Antunes A."/>
            <person name="Kamau A.A."/>
            <person name="Ba Alawi W."/>
            <person name="Kalkatawi M."/>
            <person name="Stingl U."/>
            <person name="Bajic V.B."/>
        </authorList>
    </citation>
    <scope>NUCLEOTIDE SEQUENCE [LARGE SCALE GENOMIC DNA]</scope>
    <source>
        <strain evidence="2 3">SARL4B</strain>
    </source>
</reference>
<organism evidence="2 3">
    <name type="scientific">Halorhabdus tiamatea SARL4B</name>
    <dbReference type="NCBI Taxonomy" id="1033806"/>
    <lineage>
        <taxon>Archaea</taxon>
        <taxon>Methanobacteriati</taxon>
        <taxon>Methanobacteriota</taxon>
        <taxon>Stenosarchaea group</taxon>
        <taxon>Halobacteria</taxon>
        <taxon>Halobacteriales</taxon>
        <taxon>Haloarculaceae</taxon>
        <taxon>Halorhabdus</taxon>
    </lineage>
</organism>
<dbReference type="eggNOG" id="arCOG04652">
    <property type="taxonomic scope" value="Archaea"/>
</dbReference>
<dbReference type="InterPro" id="IPR055712">
    <property type="entry name" value="DUF7288"/>
</dbReference>
<evidence type="ECO:0000256" key="1">
    <source>
        <dbReference type="SAM" id="Phobius"/>
    </source>
</evidence>
<dbReference type="OrthoDB" id="376296at2157"/>
<keyword evidence="1" id="KW-0812">Transmembrane</keyword>